<feature type="region of interest" description="Disordered" evidence="1">
    <location>
        <begin position="222"/>
        <end position="258"/>
    </location>
</feature>
<gene>
    <name evidence="2" type="ORF">KCU98_g19972</name>
</gene>
<protein>
    <submittedName>
        <fullName evidence="2">Uncharacterized protein</fullName>
    </submittedName>
</protein>
<dbReference type="AlphaFoldDB" id="A0A9P8JJR9"/>
<accession>A0A9P8JJR9</accession>
<feature type="region of interest" description="Disordered" evidence="1">
    <location>
        <begin position="1"/>
        <end position="47"/>
    </location>
</feature>
<feature type="non-terminal residue" evidence="2">
    <location>
        <position position="258"/>
    </location>
</feature>
<dbReference type="EMBL" id="JAHFXS010006076">
    <property type="protein sequence ID" value="KAG9935340.1"/>
    <property type="molecule type" value="Genomic_DNA"/>
</dbReference>
<feature type="compositionally biased region" description="Low complexity" evidence="1">
    <location>
        <begin position="14"/>
        <end position="24"/>
    </location>
</feature>
<keyword evidence="3" id="KW-1185">Reference proteome</keyword>
<reference evidence="2" key="1">
    <citation type="journal article" date="2021" name="J Fungi (Basel)">
        <title>Virulence traits and population genomics of the black yeast Aureobasidium melanogenum.</title>
        <authorList>
            <person name="Cernosa A."/>
            <person name="Sun X."/>
            <person name="Gostincar C."/>
            <person name="Fang C."/>
            <person name="Gunde-Cimerman N."/>
            <person name="Song Z."/>
        </authorList>
    </citation>
    <scope>NUCLEOTIDE SEQUENCE</scope>
    <source>
        <strain evidence="2">EXF-9298</strain>
    </source>
</reference>
<reference evidence="2" key="2">
    <citation type="submission" date="2021-08" db="EMBL/GenBank/DDBJ databases">
        <authorList>
            <person name="Gostincar C."/>
            <person name="Sun X."/>
            <person name="Song Z."/>
            <person name="Gunde-Cimerman N."/>
        </authorList>
    </citation>
    <scope>NUCLEOTIDE SEQUENCE</scope>
    <source>
        <strain evidence="2">EXF-9298</strain>
    </source>
</reference>
<name>A0A9P8JJR9_AURME</name>
<feature type="compositionally biased region" description="Basic and acidic residues" evidence="1">
    <location>
        <begin position="32"/>
        <end position="41"/>
    </location>
</feature>
<evidence type="ECO:0000313" key="2">
    <source>
        <dbReference type="EMBL" id="KAG9935340.1"/>
    </source>
</evidence>
<evidence type="ECO:0000313" key="3">
    <source>
        <dbReference type="Proteomes" id="UP000729357"/>
    </source>
</evidence>
<feature type="compositionally biased region" description="Basic and acidic residues" evidence="1">
    <location>
        <begin position="231"/>
        <end position="241"/>
    </location>
</feature>
<feature type="region of interest" description="Disordered" evidence="1">
    <location>
        <begin position="130"/>
        <end position="151"/>
    </location>
</feature>
<proteinExistence type="predicted"/>
<evidence type="ECO:0000256" key="1">
    <source>
        <dbReference type="SAM" id="MobiDB-lite"/>
    </source>
</evidence>
<comment type="caution">
    <text evidence="2">The sequence shown here is derived from an EMBL/GenBank/DDBJ whole genome shotgun (WGS) entry which is preliminary data.</text>
</comment>
<sequence>MHRFLGKKNGDAASSPISPPTTSSKKWKKNKKDVVEEKPELDLGSALPSIDDFRTSLIMPNLSTRFSMLREQDDPNSLLGKASDDSVLQPQRNSRLLDFGFSSNNLNDIAEVASINSSIRPPFALDRTGSFASEEGYGTDNNSNPDGSVMSRARPGEGNVLFGGRQKVYKIATGSAKSIGGNSERGMGRMVYDDDLNMSAFQKYRQQERERLLAMGADWDSDSALLSPETDPEHRASDDLPKGLGLSGTETGFSFLKR</sequence>
<dbReference type="Proteomes" id="UP000729357">
    <property type="component" value="Unassembled WGS sequence"/>
</dbReference>
<organism evidence="2 3">
    <name type="scientific">Aureobasidium melanogenum</name>
    <name type="common">Aureobasidium pullulans var. melanogenum</name>
    <dbReference type="NCBI Taxonomy" id="46634"/>
    <lineage>
        <taxon>Eukaryota</taxon>
        <taxon>Fungi</taxon>
        <taxon>Dikarya</taxon>
        <taxon>Ascomycota</taxon>
        <taxon>Pezizomycotina</taxon>
        <taxon>Dothideomycetes</taxon>
        <taxon>Dothideomycetidae</taxon>
        <taxon>Dothideales</taxon>
        <taxon>Saccotheciaceae</taxon>
        <taxon>Aureobasidium</taxon>
    </lineage>
</organism>